<dbReference type="Proteomes" id="UP001154282">
    <property type="component" value="Unassembled WGS sequence"/>
</dbReference>
<evidence type="ECO:0000313" key="1">
    <source>
        <dbReference type="EMBL" id="CAI0549527.1"/>
    </source>
</evidence>
<feature type="non-terminal residue" evidence="1">
    <location>
        <position position="1"/>
    </location>
</feature>
<dbReference type="EMBL" id="CAMGYJ010000010">
    <property type="protein sequence ID" value="CAI0549527.1"/>
    <property type="molecule type" value="Genomic_DNA"/>
</dbReference>
<gene>
    <name evidence="1" type="ORF">LITE_LOCUS45183</name>
</gene>
<proteinExistence type="predicted"/>
<name>A0AAV0QVK6_9ROSI</name>
<reference evidence="1" key="1">
    <citation type="submission" date="2022-08" db="EMBL/GenBank/DDBJ databases">
        <authorList>
            <person name="Gutierrez-Valencia J."/>
        </authorList>
    </citation>
    <scope>NUCLEOTIDE SEQUENCE</scope>
</reference>
<accession>A0AAV0QVK6</accession>
<evidence type="ECO:0000313" key="2">
    <source>
        <dbReference type="Proteomes" id="UP001154282"/>
    </source>
</evidence>
<keyword evidence="2" id="KW-1185">Reference proteome</keyword>
<comment type="caution">
    <text evidence="1">The sequence shown here is derived from an EMBL/GenBank/DDBJ whole genome shotgun (WGS) entry which is preliminary data.</text>
</comment>
<dbReference type="AlphaFoldDB" id="A0AAV0QVK6"/>
<sequence length="57" mass="7046">IKTHLKSPFCRCVELCRENCLKQQQYLHQHKQQQEQNHQQQQCFCKLQRGFMYFSLC</sequence>
<protein>
    <submittedName>
        <fullName evidence="1">Uncharacterized protein</fullName>
    </submittedName>
</protein>
<organism evidence="1 2">
    <name type="scientific">Linum tenue</name>
    <dbReference type="NCBI Taxonomy" id="586396"/>
    <lineage>
        <taxon>Eukaryota</taxon>
        <taxon>Viridiplantae</taxon>
        <taxon>Streptophyta</taxon>
        <taxon>Embryophyta</taxon>
        <taxon>Tracheophyta</taxon>
        <taxon>Spermatophyta</taxon>
        <taxon>Magnoliopsida</taxon>
        <taxon>eudicotyledons</taxon>
        <taxon>Gunneridae</taxon>
        <taxon>Pentapetalae</taxon>
        <taxon>rosids</taxon>
        <taxon>fabids</taxon>
        <taxon>Malpighiales</taxon>
        <taxon>Linaceae</taxon>
        <taxon>Linum</taxon>
    </lineage>
</organism>